<dbReference type="InterPro" id="IPR000306">
    <property type="entry name" value="Znf_FYVE"/>
</dbReference>
<dbReference type="InterPro" id="IPR011011">
    <property type="entry name" value="Znf_FYVE_PHD"/>
</dbReference>
<dbReference type="GO" id="GO:0008270">
    <property type="term" value="F:zinc ion binding"/>
    <property type="evidence" value="ECO:0007669"/>
    <property type="project" value="UniProtKB-KW"/>
</dbReference>
<dbReference type="InterPro" id="IPR052113">
    <property type="entry name" value="FYVE-type_Zinc_Finger"/>
</dbReference>
<dbReference type="eggNOG" id="KOG1729">
    <property type="taxonomic scope" value="Eukaryota"/>
</dbReference>
<dbReference type="AlphaFoldDB" id="M3CMU1"/>
<dbReference type="STRING" id="692275.M3CMU1"/>
<keyword evidence="3" id="KW-0862">Zinc</keyword>
<accession>M3CMU1</accession>
<feature type="compositionally biased region" description="Pro residues" evidence="5">
    <location>
        <begin position="24"/>
        <end position="38"/>
    </location>
</feature>
<dbReference type="InterPro" id="IPR017455">
    <property type="entry name" value="Znf_FYVE-rel"/>
</dbReference>
<evidence type="ECO:0000256" key="2">
    <source>
        <dbReference type="ARBA" id="ARBA00022771"/>
    </source>
</evidence>
<dbReference type="GeneID" id="27901213"/>
<gene>
    <name evidence="7" type="ORF">SEPMUDRAFT_147094</name>
</gene>
<evidence type="ECO:0000259" key="6">
    <source>
        <dbReference type="PROSITE" id="PS50178"/>
    </source>
</evidence>
<dbReference type="HOGENOM" id="CLU_082207_0_0_1"/>
<dbReference type="Pfam" id="PF01363">
    <property type="entry name" value="FYVE"/>
    <property type="match status" value="1"/>
</dbReference>
<evidence type="ECO:0000256" key="3">
    <source>
        <dbReference type="ARBA" id="ARBA00022833"/>
    </source>
</evidence>
<dbReference type="OrthoDB" id="10018316at2759"/>
<feature type="compositionally biased region" description="Low complexity" evidence="5">
    <location>
        <begin position="94"/>
        <end position="108"/>
    </location>
</feature>
<proteinExistence type="predicted"/>
<dbReference type="InterPro" id="IPR013083">
    <property type="entry name" value="Znf_RING/FYVE/PHD"/>
</dbReference>
<feature type="compositionally biased region" description="Polar residues" evidence="5">
    <location>
        <begin position="1"/>
        <end position="14"/>
    </location>
</feature>
<organism evidence="7 8">
    <name type="scientific">Sphaerulina musiva (strain SO2202)</name>
    <name type="common">Poplar stem canker fungus</name>
    <name type="synonym">Septoria musiva</name>
    <dbReference type="NCBI Taxonomy" id="692275"/>
    <lineage>
        <taxon>Eukaryota</taxon>
        <taxon>Fungi</taxon>
        <taxon>Dikarya</taxon>
        <taxon>Ascomycota</taxon>
        <taxon>Pezizomycotina</taxon>
        <taxon>Dothideomycetes</taxon>
        <taxon>Dothideomycetidae</taxon>
        <taxon>Mycosphaerellales</taxon>
        <taxon>Mycosphaerellaceae</taxon>
        <taxon>Sphaerulina</taxon>
    </lineage>
</organism>
<dbReference type="Proteomes" id="UP000016931">
    <property type="component" value="Unassembled WGS sequence"/>
</dbReference>
<dbReference type="OMA" id="LDQDANY"/>
<evidence type="ECO:0000313" key="7">
    <source>
        <dbReference type="EMBL" id="EMF15128.1"/>
    </source>
</evidence>
<feature type="compositionally biased region" description="Polar residues" evidence="5">
    <location>
        <begin position="235"/>
        <end position="256"/>
    </location>
</feature>
<keyword evidence="1" id="KW-0479">Metal-binding</keyword>
<feature type="domain" description="FYVE-type" evidence="6">
    <location>
        <begin position="160"/>
        <end position="224"/>
    </location>
</feature>
<dbReference type="PANTHER" id="PTHR39490">
    <property type="entry name" value="ARRESTIN DOMAIN-CONTAINING PROTEIN D"/>
    <property type="match status" value="1"/>
</dbReference>
<dbReference type="PANTHER" id="PTHR39490:SF8">
    <property type="entry name" value="ZINC FINGER FYVE DOMAIN-CONTAINING PROTEIN 21"/>
    <property type="match status" value="1"/>
</dbReference>
<feature type="region of interest" description="Disordered" evidence="5">
    <location>
        <begin position="61"/>
        <end position="108"/>
    </location>
</feature>
<evidence type="ECO:0000256" key="5">
    <source>
        <dbReference type="SAM" id="MobiDB-lite"/>
    </source>
</evidence>
<feature type="region of interest" description="Disordered" evidence="5">
    <location>
        <begin position="1"/>
        <end position="47"/>
    </location>
</feature>
<keyword evidence="2 4" id="KW-0863">Zinc-finger</keyword>
<evidence type="ECO:0000256" key="4">
    <source>
        <dbReference type="PROSITE-ProRule" id="PRU00091"/>
    </source>
</evidence>
<evidence type="ECO:0000256" key="1">
    <source>
        <dbReference type="ARBA" id="ARBA00022723"/>
    </source>
</evidence>
<dbReference type="RefSeq" id="XP_016763249.1">
    <property type="nucleotide sequence ID" value="XM_016904076.1"/>
</dbReference>
<dbReference type="Gene3D" id="3.30.40.10">
    <property type="entry name" value="Zinc/RING finger domain, C3HC4 (zinc finger)"/>
    <property type="match status" value="1"/>
</dbReference>
<sequence length="278" mass="30601">MMATTSFSTQQPNHSKYYMNPSAGPSPPEATYNYPPPSNNISPTNCHANVRQLRQPRQPLYVPAALRPNEKITRPTDIPGRPRAIDTPPTSTESSFDSGRAASPSSSSKNDFLAFQFGQVDGGDHASLPHGLSRAASETLSLEEMGPVTGAPTTAHWKPDESAKGCYVCKVTFGWLLRRHHCRRCGNVVCYAHVRNVIPLDQNARIHPEGHRSKSCDPCHEEYKTFKKLWHSRANSVTDSTHSSQGTAMPIPNQSRQTEDARVGSMARSEGGMVWSTF</sequence>
<dbReference type="SUPFAM" id="SSF57903">
    <property type="entry name" value="FYVE/PHD zinc finger"/>
    <property type="match status" value="1"/>
</dbReference>
<dbReference type="SMART" id="SM00064">
    <property type="entry name" value="FYVE"/>
    <property type="match status" value="1"/>
</dbReference>
<dbReference type="EMBL" id="KB456261">
    <property type="protein sequence ID" value="EMF15128.1"/>
    <property type="molecule type" value="Genomic_DNA"/>
</dbReference>
<keyword evidence="8" id="KW-1185">Reference proteome</keyword>
<evidence type="ECO:0000313" key="8">
    <source>
        <dbReference type="Proteomes" id="UP000016931"/>
    </source>
</evidence>
<protein>
    <recommendedName>
        <fullName evidence="6">FYVE-type domain-containing protein</fullName>
    </recommendedName>
</protein>
<dbReference type="CDD" id="cd15760">
    <property type="entry name" value="FYVE_scVPS27p_like"/>
    <property type="match status" value="1"/>
</dbReference>
<dbReference type="PROSITE" id="PS50178">
    <property type="entry name" value="ZF_FYVE"/>
    <property type="match status" value="1"/>
</dbReference>
<feature type="region of interest" description="Disordered" evidence="5">
    <location>
        <begin position="235"/>
        <end position="278"/>
    </location>
</feature>
<reference evidence="7 8" key="1">
    <citation type="journal article" date="2012" name="PLoS Pathog.">
        <title>Diverse lifestyles and strategies of plant pathogenesis encoded in the genomes of eighteen Dothideomycetes fungi.</title>
        <authorList>
            <person name="Ohm R.A."/>
            <person name="Feau N."/>
            <person name="Henrissat B."/>
            <person name="Schoch C.L."/>
            <person name="Horwitz B.A."/>
            <person name="Barry K.W."/>
            <person name="Condon B.J."/>
            <person name="Copeland A.C."/>
            <person name="Dhillon B."/>
            <person name="Glaser F."/>
            <person name="Hesse C.N."/>
            <person name="Kosti I."/>
            <person name="LaButti K."/>
            <person name="Lindquist E.A."/>
            <person name="Lucas S."/>
            <person name="Salamov A.A."/>
            <person name="Bradshaw R.E."/>
            <person name="Ciuffetti L."/>
            <person name="Hamelin R.C."/>
            <person name="Kema G.H.J."/>
            <person name="Lawrence C."/>
            <person name="Scott J.A."/>
            <person name="Spatafora J.W."/>
            <person name="Turgeon B.G."/>
            <person name="de Wit P.J.G.M."/>
            <person name="Zhong S."/>
            <person name="Goodwin S.B."/>
            <person name="Grigoriev I.V."/>
        </authorList>
    </citation>
    <scope>NUCLEOTIDE SEQUENCE [LARGE SCALE GENOMIC DNA]</scope>
    <source>
        <strain evidence="7 8">SO2202</strain>
    </source>
</reference>
<name>M3CMU1_SPHMS</name>